<dbReference type="Proteomes" id="UP000030008">
    <property type="component" value="Unassembled WGS sequence"/>
</dbReference>
<dbReference type="EMBL" id="JAKTMA010000025">
    <property type="protein sequence ID" value="MCR0233918.1"/>
    <property type="molecule type" value="Genomic_DNA"/>
</dbReference>
<gene>
    <name evidence="1" type="ORF">CIAN88_15045</name>
    <name evidence="3" type="ORF">G4D54_17660</name>
    <name evidence="2" type="ORF">MKC95_14185</name>
</gene>
<evidence type="ECO:0000313" key="2">
    <source>
        <dbReference type="EMBL" id="MCR0233918.1"/>
    </source>
</evidence>
<accession>A0A099I673</accession>
<sequence length="226" mass="25551">MNQIAKKLLLCVGILSVTMVSGCSSDDSSKKKETAKNEEKAEVKMVANDLYVEPLNPTQAQIEAYNKLSQAITSEDRKEEATMVAVSFAFDFFTLSNKEDAQDLGGLQFIPSDKIRNFMEFAQAYYYGNYPTIVNEYGKKSLPEVSGYKVDAVEAKDFTYNGSACRGYDVKLTLTYAETEVESLKKSMTISVIEIQDYEYDRTKNYKKDVIYDGEMKNVYRVLAVE</sequence>
<organism evidence="1 4">
    <name type="scientific">Clostridium innocuum</name>
    <dbReference type="NCBI Taxonomy" id="1522"/>
    <lineage>
        <taxon>Bacteria</taxon>
        <taxon>Bacillati</taxon>
        <taxon>Bacillota</taxon>
        <taxon>Clostridia</taxon>
        <taxon>Eubacteriales</taxon>
        <taxon>Clostridiaceae</taxon>
        <taxon>Clostridium</taxon>
    </lineage>
</organism>
<evidence type="ECO:0000313" key="1">
    <source>
        <dbReference type="EMBL" id="KGJ52358.1"/>
    </source>
</evidence>
<reference evidence="2" key="3">
    <citation type="journal article" date="2022" name="Clin. Infect. Dis.">
        <title>Association between Clostridium innocuum and antibiotic-associated diarrhea in adults and children: A cross-sectional study and comparative genomics analysis.</title>
        <authorList>
            <person name="Cherny K.E."/>
            <person name="Muscat E.B."/>
            <person name="Balaji A."/>
            <person name="Mukherjee J."/>
            <person name="Ozer E.A."/>
            <person name="Angarone M.P."/>
            <person name="Hauser A.R."/>
            <person name="Sichel J.S."/>
            <person name="Amponsah E."/>
            <person name="Kociolek L.K."/>
        </authorList>
    </citation>
    <scope>NUCLEOTIDE SEQUENCE</scope>
    <source>
        <strain evidence="2">NU1-AC-029v</strain>
    </source>
</reference>
<evidence type="ECO:0000313" key="3">
    <source>
        <dbReference type="EMBL" id="QJA04139.1"/>
    </source>
</evidence>
<dbReference type="AlphaFoldDB" id="A0A099I673"/>
<dbReference type="Proteomes" id="UP001203972">
    <property type="component" value="Unassembled WGS sequence"/>
</dbReference>
<name>A0A099I673_CLOIN</name>
<protein>
    <submittedName>
        <fullName evidence="1">Ferrichrome ABC transporter substrate-binding protein</fullName>
    </submittedName>
</protein>
<dbReference type="GeneID" id="61927403"/>
<dbReference type="EMBL" id="JQIF01000069">
    <property type="protein sequence ID" value="KGJ52358.1"/>
    <property type="molecule type" value="Genomic_DNA"/>
</dbReference>
<reference evidence="3 5" key="2">
    <citation type="submission" date="2020-02" db="EMBL/GenBank/DDBJ databases">
        <authorList>
            <person name="Kociolek L.K."/>
            <person name="Ozer E.A."/>
        </authorList>
    </citation>
    <scope>NUCLEOTIDE SEQUENCE [LARGE SCALE GENOMIC DNA]</scope>
    <source>
        <strain evidence="3 5">ATCC 14501</strain>
    </source>
</reference>
<reference evidence="1 4" key="1">
    <citation type="submission" date="2014-08" db="EMBL/GenBank/DDBJ databases">
        <title>Clostridium innocuum, an unnegligible vancomycin-resistant pathogen causing extra-intestinal infections.</title>
        <authorList>
            <person name="Feng Y."/>
            <person name="Chiu C.-H."/>
        </authorList>
    </citation>
    <scope>NUCLEOTIDE SEQUENCE [LARGE SCALE GENOMIC DNA]</scope>
    <source>
        <strain evidence="1 4">AN88</strain>
    </source>
</reference>
<dbReference type="EMBL" id="CP048838">
    <property type="protein sequence ID" value="QJA04139.1"/>
    <property type="molecule type" value="Genomic_DNA"/>
</dbReference>
<evidence type="ECO:0000313" key="5">
    <source>
        <dbReference type="Proteomes" id="UP000503330"/>
    </source>
</evidence>
<evidence type="ECO:0000313" key="4">
    <source>
        <dbReference type="Proteomes" id="UP000030008"/>
    </source>
</evidence>
<proteinExistence type="predicted"/>
<dbReference type="Proteomes" id="UP000503330">
    <property type="component" value="Chromosome"/>
</dbReference>
<dbReference type="RefSeq" id="WP_002607607.1">
    <property type="nucleotide sequence ID" value="NZ_AP025565.1"/>
</dbReference>
<dbReference type="PROSITE" id="PS51257">
    <property type="entry name" value="PROKAR_LIPOPROTEIN"/>
    <property type="match status" value="1"/>
</dbReference>